<accession>A0ABY9QKI1</accession>
<dbReference type="InterPro" id="IPR043129">
    <property type="entry name" value="ATPase_NBD"/>
</dbReference>
<keyword evidence="12" id="KW-1185">Reference proteome</keyword>
<dbReference type="Proteomes" id="UP001183127">
    <property type="component" value="Chromosome"/>
</dbReference>
<evidence type="ECO:0000259" key="10">
    <source>
        <dbReference type="Pfam" id="PF12693"/>
    </source>
</evidence>
<keyword evidence="4" id="KW-1003">Cell membrane</keyword>
<evidence type="ECO:0000313" key="11">
    <source>
        <dbReference type="EMBL" id="WMW04083.1"/>
    </source>
</evidence>
<dbReference type="InterPro" id="IPR025691">
    <property type="entry name" value="GspL_pp_dom"/>
</dbReference>
<keyword evidence="7" id="KW-0653">Protein transport</keyword>
<dbReference type="SUPFAM" id="SSF53067">
    <property type="entry name" value="Actin-like ATPase domain"/>
    <property type="match status" value="1"/>
</dbReference>
<keyword evidence="3" id="KW-0813">Transport</keyword>
<proteinExistence type="inferred from homology"/>
<evidence type="ECO:0000256" key="3">
    <source>
        <dbReference type="ARBA" id="ARBA00022448"/>
    </source>
</evidence>
<evidence type="ECO:0000256" key="1">
    <source>
        <dbReference type="ARBA" id="ARBA00004533"/>
    </source>
</evidence>
<dbReference type="EMBL" id="CP132921">
    <property type="protein sequence ID" value="WMW04083.1"/>
    <property type="molecule type" value="Genomic_DNA"/>
</dbReference>
<dbReference type="RefSeq" id="WP_011533540.1">
    <property type="nucleotide sequence ID" value="NZ_CP132921.1"/>
</dbReference>
<evidence type="ECO:0000256" key="9">
    <source>
        <dbReference type="ARBA" id="ARBA00023136"/>
    </source>
</evidence>
<evidence type="ECO:0000256" key="5">
    <source>
        <dbReference type="ARBA" id="ARBA00022519"/>
    </source>
</evidence>
<comment type="similarity">
    <text evidence="2">Belongs to the GSP L family.</text>
</comment>
<feature type="domain" description="GspL periplasmic" evidence="10">
    <location>
        <begin position="164"/>
        <end position="270"/>
    </location>
</feature>
<evidence type="ECO:0000256" key="6">
    <source>
        <dbReference type="ARBA" id="ARBA00022692"/>
    </source>
</evidence>
<protein>
    <submittedName>
        <fullName evidence="11">Type II secretion system protein GspL</fullName>
    </submittedName>
</protein>
<organism evidence="11 12">
    <name type="scientific">Pseudomonas entomophila</name>
    <dbReference type="NCBI Taxonomy" id="312306"/>
    <lineage>
        <taxon>Bacteria</taxon>
        <taxon>Pseudomonadati</taxon>
        <taxon>Pseudomonadota</taxon>
        <taxon>Gammaproteobacteria</taxon>
        <taxon>Pseudomonadales</taxon>
        <taxon>Pseudomonadaceae</taxon>
        <taxon>Pseudomonas</taxon>
    </lineage>
</organism>
<evidence type="ECO:0000256" key="7">
    <source>
        <dbReference type="ARBA" id="ARBA00022927"/>
    </source>
</evidence>
<dbReference type="Gene3D" id="3.30.420.380">
    <property type="match status" value="1"/>
</dbReference>
<evidence type="ECO:0000256" key="8">
    <source>
        <dbReference type="ARBA" id="ARBA00022989"/>
    </source>
</evidence>
<gene>
    <name evidence="11" type="primary">gspL</name>
    <name evidence="11" type="ORF">RAH46_17300</name>
</gene>
<evidence type="ECO:0000256" key="4">
    <source>
        <dbReference type="ARBA" id="ARBA00022475"/>
    </source>
</evidence>
<dbReference type="Pfam" id="PF12693">
    <property type="entry name" value="GspL_C"/>
    <property type="match status" value="1"/>
</dbReference>
<reference evidence="11 12" key="1">
    <citation type="submission" date="2023-08" db="EMBL/GenBank/DDBJ databases">
        <title>Complete Genome Sequence of Pseudomonas entomophila TVIN A01.</title>
        <authorList>
            <person name="Shelke T."/>
            <person name="Mahar N.S."/>
            <person name="Gupta I."/>
            <person name="Gupta V."/>
        </authorList>
    </citation>
    <scope>NUCLEOTIDE SEQUENCE [LARGE SCALE GENOMIC DNA]</scope>
    <source>
        <strain evidence="11 12">TVIN-A01</strain>
    </source>
</reference>
<keyword evidence="8" id="KW-1133">Transmembrane helix</keyword>
<dbReference type="NCBIfam" id="TIGR01709">
    <property type="entry name" value="typeII_sec_gspL"/>
    <property type="match status" value="1"/>
</dbReference>
<name>A0ABY9QKI1_9PSED</name>
<sequence length="312" mass="32808">MNTLLDVQLPPLAELAPASSLDYRLSDRQGHTLATGNAERAQLLREAKGAGWRLHLHEDDSLALAVALPPLTGKRLSAAVRCAVQGLVLGDIGQVHVAHGPRQGNGQVAVAWLGLAQLVHLQDWLQAGRIRPQGVFTQPAEDRPVVDLGGGLQGPAHSLDVGRVVAVWSVAVLVWCLGLNLHAMQLASEGEQLRARMVTQVRTAFPHLPVVLNPLQQTRQQLQSGQGAMGTGLVALLDGAGKAMPFLAGNVAALDYADGELRITPLAEGRKAPADMAWQTQLAAQGIEASAGEQGWTLRAGGAASEALAHVD</sequence>
<keyword evidence="5" id="KW-0997">Cell inner membrane</keyword>
<evidence type="ECO:0000313" key="12">
    <source>
        <dbReference type="Proteomes" id="UP001183127"/>
    </source>
</evidence>
<keyword evidence="9" id="KW-0472">Membrane</keyword>
<dbReference type="GeneID" id="32805514"/>
<comment type="subcellular location">
    <subcellularLocation>
        <location evidence="1">Cell inner membrane</location>
    </subcellularLocation>
</comment>
<dbReference type="InterPro" id="IPR007812">
    <property type="entry name" value="T2SS_protein-GspL"/>
</dbReference>
<keyword evidence="6" id="KW-0812">Transmembrane</keyword>
<evidence type="ECO:0000256" key="2">
    <source>
        <dbReference type="ARBA" id="ARBA00005318"/>
    </source>
</evidence>